<dbReference type="InterPro" id="IPR041569">
    <property type="entry name" value="AAA_lid_3"/>
</dbReference>
<reference evidence="4" key="1">
    <citation type="submission" date="2014-05" db="EMBL/GenBank/DDBJ databases">
        <title>The transcriptome of the halophilic microalga Tetraselmis sp. GSL018 isolated from the Great Salt Lake, Utah.</title>
        <authorList>
            <person name="Jinkerson R.E."/>
            <person name="D'Adamo S."/>
            <person name="Posewitz M.C."/>
        </authorList>
    </citation>
    <scope>NUCLEOTIDE SEQUENCE</scope>
    <source>
        <strain evidence="4">GSL018</strain>
    </source>
</reference>
<dbReference type="FunFam" id="1.10.8.60:FF:000038">
    <property type="entry name" value="spermatogenesis-associated protein 5-like protein 1"/>
    <property type="match status" value="1"/>
</dbReference>
<keyword evidence="2" id="KW-0067">ATP-binding</keyword>
<gene>
    <name evidence="4" type="ORF">TSPGSL018_4910</name>
</gene>
<evidence type="ECO:0000259" key="3">
    <source>
        <dbReference type="SMART" id="SM00382"/>
    </source>
</evidence>
<dbReference type="InterPro" id="IPR050168">
    <property type="entry name" value="AAA_ATPase_domain"/>
</dbReference>
<sequence>MFPLQVGPNSITSDSCENFTSARVRFPVSQTASGCTFLSSGDPVSVSLSTNSSSGNEGIPFVVFSLAQTDRLTVRAAVSGSRNVTLHEVTVNLLVCLDCAGVPSAEPGPILRWSFLCRLSSWPRQPNKAQPEENTTPFLQLDPFIQCPCGSDSSCTPLTLLRELLEKGTPTAARLSPLRHHIQAASKIRVSAPPELHRSPAVPLVLRQHILKPGCLINLPGGAVCRVEEALPRLQAEPTLYRVVPSTAIHMEPIADDLVGPSAELTPAAGGAESLTAGMASLSVCSQTKASAKLAGIDNVLTTLRELIAWPREHAEEASALGVRWPKGVLLHGPSGTGKSASVAAVAEECGAELHTVTAASVFGAFQGESERRLRDAFRKAKESAEQGRTVVVLLDEIDALAPRRARGRQHEGRVVAQLLTLMDGAGGACHSEAGAQGGTGRVLVVGTTNRPNAIDPAMRRPGRLDREVSIPVPSREQREAILRLHSARLPLGGDVDLSLLAGTCHGFTGADLAALCREAALNAVSRGPIDGQRLPVGASDFDLARAKVRPSIARGIEADGGTASWDDIGGLEDVKRRLRQAVEWPLQHAEAFARLGISAPRGVLLHGPPGCCKTTLARAAAASSGATLIPLSGAQLYSMYVGEGESLLRDTFRRARQAAPSIVFLDEIDAVAGKRSDATAGASDGSSVGLRLLSALLTEMDGLELARGVLVLGATNRPAALDAALCRPGRFDAVLYVPPPDEEGRLQTLRIHSRGMPLHGDVDLAALAQLCERFTGAELAAVCREAALAALREDIHGAACVTRGHFLTAAAMVRPSLTPERLEQYSSWEKSIRRS</sequence>
<proteinExistence type="predicted"/>
<dbReference type="SMART" id="SM00382">
    <property type="entry name" value="AAA"/>
    <property type="match status" value="2"/>
</dbReference>
<dbReference type="EMBL" id="GBEZ01002256">
    <property type="protein sequence ID" value="JAC82779.1"/>
    <property type="molecule type" value="Transcribed_RNA"/>
</dbReference>
<dbReference type="Pfam" id="PF00004">
    <property type="entry name" value="AAA"/>
    <property type="match status" value="2"/>
</dbReference>
<dbReference type="Gene3D" id="3.40.50.300">
    <property type="entry name" value="P-loop containing nucleotide triphosphate hydrolases"/>
    <property type="match status" value="2"/>
</dbReference>
<dbReference type="PANTHER" id="PTHR23077:SF117">
    <property type="entry name" value="AAA+ ATPASE DOMAIN-CONTAINING PROTEIN"/>
    <property type="match status" value="1"/>
</dbReference>
<dbReference type="AlphaFoldDB" id="A0A061SI99"/>
<evidence type="ECO:0000256" key="2">
    <source>
        <dbReference type="ARBA" id="ARBA00022840"/>
    </source>
</evidence>
<dbReference type="FunFam" id="3.40.50.300:FF:001107">
    <property type="entry name" value="Cell division control protein 48-B-like protein"/>
    <property type="match status" value="1"/>
</dbReference>
<evidence type="ECO:0000313" key="4">
    <source>
        <dbReference type="EMBL" id="JAC82779.1"/>
    </source>
</evidence>
<accession>A0A061SI99</accession>
<dbReference type="GO" id="GO:0016887">
    <property type="term" value="F:ATP hydrolysis activity"/>
    <property type="evidence" value="ECO:0007669"/>
    <property type="project" value="InterPro"/>
</dbReference>
<dbReference type="InterPro" id="IPR027417">
    <property type="entry name" value="P-loop_NTPase"/>
</dbReference>
<feature type="domain" description="AAA+ ATPase" evidence="3">
    <location>
        <begin position="325"/>
        <end position="475"/>
    </location>
</feature>
<dbReference type="PANTHER" id="PTHR23077">
    <property type="entry name" value="AAA-FAMILY ATPASE"/>
    <property type="match status" value="1"/>
</dbReference>
<feature type="domain" description="AAA+ ATPase" evidence="3">
    <location>
        <begin position="600"/>
        <end position="742"/>
    </location>
</feature>
<dbReference type="FunFam" id="3.40.50.300:FF:000061">
    <property type="entry name" value="ATPase family, AAA domain-containing 2"/>
    <property type="match status" value="1"/>
</dbReference>
<dbReference type="InterPro" id="IPR003959">
    <property type="entry name" value="ATPase_AAA_core"/>
</dbReference>
<keyword evidence="1" id="KW-0547">Nucleotide-binding</keyword>
<dbReference type="InterPro" id="IPR003960">
    <property type="entry name" value="ATPase_AAA_CS"/>
</dbReference>
<dbReference type="PROSITE" id="PS00674">
    <property type="entry name" value="AAA"/>
    <property type="match status" value="1"/>
</dbReference>
<dbReference type="GO" id="GO:0005524">
    <property type="term" value="F:ATP binding"/>
    <property type="evidence" value="ECO:0007669"/>
    <property type="project" value="UniProtKB-KW"/>
</dbReference>
<protein>
    <submittedName>
        <fullName evidence="4">Cell division control protein 48 b-like</fullName>
    </submittedName>
</protein>
<name>A0A061SI99_9CHLO</name>
<keyword evidence="4" id="KW-0132">Cell division</keyword>
<dbReference type="Pfam" id="PF17862">
    <property type="entry name" value="AAA_lid_3"/>
    <property type="match status" value="2"/>
</dbReference>
<evidence type="ECO:0000256" key="1">
    <source>
        <dbReference type="ARBA" id="ARBA00022741"/>
    </source>
</evidence>
<keyword evidence="4" id="KW-0131">Cell cycle</keyword>
<dbReference type="InterPro" id="IPR003593">
    <property type="entry name" value="AAA+_ATPase"/>
</dbReference>
<dbReference type="GO" id="GO:0051301">
    <property type="term" value="P:cell division"/>
    <property type="evidence" value="ECO:0007669"/>
    <property type="project" value="UniProtKB-KW"/>
</dbReference>
<dbReference type="SUPFAM" id="SSF52540">
    <property type="entry name" value="P-loop containing nucleoside triphosphate hydrolases"/>
    <property type="match status" value="2"/>
</dbReference>
<organism evidence="4">
    <name type="scientific">Tetraselmis sp. GSL018</name>
    <dbReference type="NCBI Taxonomy" id="582737"/>
    <lineage>
        <taxon>Eukaryota</taxon>
        <taxon>Viridiplantae</taxon>
        <taxon>Chlorophyta</taxon>
        <taxon>core chlorophytes</taxon>
        <taxon>Chlorodendrophyceae</taxon>
        <taxon>Chlorodendrales</taxon>
        <taxon>Chlorodendraceae</taxon>
        <taxon>Tetraselmis</taxon>
    </lineage>
</organism>
<dbReference type="Gene3D" id="1.10.8.60">
    <property type="match status" value="2"/>
</dbReference>